<protein>
    <submittedName>
        <fullName evidence="3">Uncharacterized protein</fullName>
    </submittedName>
</protein>
<dbReference type="EMBL" id="JABTTQ020000013">
    <property type="protein sequence ID" value="KAK6142515.1"/>
    <property type="molecule type" value="Genomic_DNA"/>
</dbReference>
<dbReference type="PANTHER" id="PTHR31625">
    <property type="match status" value="1"/>
</dbReference>
<accession>A0ABR0W8Q9</accession>
<keyword evidence="1" id="KW-0808">Transferase</keyword>
<evidence type="ECO:0000313" key="4">
    <source>
        <dbReference type="Proteomes" id="UP001318860"/>
    </source>
</evidence>
<keyword evidence="2" id="KW-0012">Acyltransferase</keyword>
<evidence type="ECO:0000256" key="2">
    <source>
        <dbReference type="ARBA" id="ARBA00023315"/>
    </source>
</evidence>
<dbReference type="InterPro" id="IPR023213">
    <property type="entry name" value="CAT-like_dom_sf"/>
</dbReference>
<dbReference type="Proteomes" id="UP001318860">
    <property type="component" value="Unassembled WGS sequence"/>
</dbReference>
<organism evidence="3 4">
    <name type="scientific">Rehmannia glutinosa</name>
    <name type="common">Chinese foxglove</name>
    <dbReference type="NCBI Taxonomy" id="99300"/>
    <lineage>
        <taxon>Eukaryota</taxon>
        <taxon>Viridiplantae</taxon>
        <taxon>Streptophyta</taxon>
        <taxon>Embryophyta</taxon>
        <taxon>Tracheophyta</taxon>
        <taxon>Spermatophyta</taxon>
        <taxon>Magnoliopsida</taxon>
        <taxon>eudicotyledons</taxon>
        <taxon>Gunneridae</taxon>
        <taxon>Pentapetalae</taxon>
        <taxon>asterids</taxon>
        <taxon>lamiids</taxon>
        <taxon>Lamiales</taxon>
        <taxon>Orobanchaceae</taxon>
        <taxon>Rehmannieae</taxon>
        <taxon>Rehmannia</taxon>
    </lineage>
</organism>
<keyword evidence="4" id="KW-1185">Reference proteome</keyword>
<evidence type="ECO:0000256" key="1">
    <source>
        <dbReference type="ARBA" id="ARBA00022679"/>
    </source>
</evidence>
<name>A0ABR0W8Q9_REHGL</name>
<evidence type="ECO:0000313" key="3">
    <source>
        <dbReference type="EMBL" id="KAK6142515.1"/>
    </source>
</evidence>
<reference evidence="3 4" key="1">
    <citation type="journal article" date="2021" name="Comput. Struct. Biotechnol. J.">
        <title>De novo genome assembly of the potent medicinal plant Rehmannia glutinosa using nanopore technology.</title>
        <authorList>
            <person name="Ma L."/>
            <person name="Dong C."/>
            <person name="Song C."/>
            <person name="Wang X."/>
            <person name="Zheng X."/>
            <person name="Niu Y."/>
            <person name="Chen S."/>
            <person name="Feng W."/>
        </authorList>
    </citation>
    <scope>NUCLEOTIDE SEQUENCE [LARGE SCALE GENOMIC DNA]</scope>
    <source>
        <strain evidence="3">DH-2019</strain>
    </source>
</reference>
<proteinExistence type="predicted"/>
<dbReference type="Pfam" id="PF02458">
    <property type="entry name" value="Transferase"/>
    <property type="match status" value="1"/>
</dbReference>
<gene>
    <name evidence="3" type="ORF">DH2020_022863</name>
</gene>
<comment type="caution">
    <text evidence="3">The sequence shown here is derived from an EMBL/GenBank/DDBJ whole genome shotgun (WGS) entry which is preliminary data.</text>
</comment>
<sequence>MTTLLESCQIAPPPGTVADRSLPLTFFDIIWLHFHPIRRLLFYKFPCSKPYFLESLIPKLKESLSLTLKHYFPLAGHLLYPLDAQKKPIIRYVAGDSVPLTIFESTNDFDNLVGDHPRDADAFYDYIPQLPPIITDIESNHKLLKVLALQVTLFPGQGICIGLANHHAVGDANSIVGFIRFWASINKLGGNEEYSNLPFFDRSLIKDPIGIDSIYWNQMKEIPLKLPSFPLPTKRVRSTYVLNESEIKKLKDLVLAKFPGFVHASSFVVTAAYVWSCLTKSQTPGGQETIKYNDDEMEFFLFAVDCRARLDPPLPGNYFGNCVSYGLGKIRHQELTGTDGFFMAAQAIAEEIKNRANDKEKLLEGAENWVTEIWSLKQKRVFAVSGSARVDLYSADFGWGKVRKMETLSIDGEDYAMSLCKSRDYEGGLEIGLTLPKLKMDAFAVVFAHGMELCHNT</sequence>
<dbReference type="Gene3D" id="3.30.559.10">
    <property type="entry name" value="Chloramphenicol acetyltransferase-like domain"/>
    <property type="match status" value="2"/>
</dbReference>
<dbReference type="InterPro" id="IPR051504">
    <property type="entry name" value="Plant_metabolite_acyltrans"/>
</dbReference>